<dbReference type="EMBL" id="HBFR01041975">
    <property type="protein sequence ID" value="CAD8903463.1"/>
    <property type="molecule type" value="Transcribed_RNA"/>
</dbReference>
<gene>
    <name evidence="3" type="ORF">CHYS00102_LOCUS30683</name>
</gene>
<feature type="chain" id="PRO_5031170210" evidence="2">
    <location>
        <begin position="21"/>
        <end position="554"/>
    </location>
</feature>
<evidence type="ECO:0000313" key="3">
    <source>
        <dbReference type="EMBL" id="CAD8903463.1"/>
    </source>
</evidence>
<evidence type="ECO:0000256" key="2">
    <source>
        <dbReference type="SAM" id="SignalP"/>
    </source>
</evidence>
<dbReference type="AlphaFoldDB" id="A0A7S1G3F1"/>
<protein>
    <submittedName>
        <fullName evidence="3">Uncharacterized protein</fullName>
    </submittedName>
</protein>
<evidence type="ECO:0000256" key="1">
    <source>
        <dbReference type="SAM" id="MobiDB-lite"/>
    </source>
</evidence>
<keyword evidence="2" id="KW-0732">Signal</keyword>
<name>A0A7S1G3F1_9STRA</name>
<proteinExistence type="predicted"/>
<feature type="compositionally biased region" description="Acidic residues" evidence="1">
    <location>
        <begin position="208"/>
        <end position="287"/>
    </location>
</feature>
<accession>A0A7S1G3F1</accession>
<sequence>MRRTQAAAFLFSLSVEPVRAHASFTKDVIRKSDFVRRQTAKKQDLQKALYSRIQLLEGHPQEEQLRDAHEVEETSLSLSDFIRRQLGGDNDDGDGNGYDYDITDYSLKFARCQMIKSYSDEAAEGGYEDVLVAQNFIVFRLCPTDTCSSSFKFGCRSNYGEYILPLADYLEVMSEYVYNQREAYCEYCGYCFENNRRLNRNNRKLDEGADEDEDENEDVDEEANNDDGGGGDDDAGENEDEANDDEEDENDDVENDDENNDDEENDNEENDDGNDGGNNDDGDANNVDDDKNNDGEANDDYVPAYCEDHCANDNYYNKCQYQGGNYAVDYTDWFECTKYNSNDGNTYYIMAHCGNDSGVDIEIGIFSDKYCTKNIGGPEIASEYTGVNFESDGMAEYYPEQCVTCNATALNYQAEAGGYDQDGDSINDLCANIYQKSARCGVMMGSYENYDNDGDVCVYIDNVLSGHFDEEGDIYLDNRKYINQAHYFTGQDPIVTGGQKAVLAMFIVLTIGLGIWACHLHETILSNVPWKRGKSGLIDDENYSAGGSYANTFT</sequence>
<feature type="signal peptide" evidence="2">
    <location>
        <begin position="1"/>
        <end position="20"/>
    </location>
</feature>
<feature type="region of interest" description="Disordered" evidence="1">
    <location>
        <begin position="206"/>
        <end position="300"/>
    </location>
</feature>
<organism evidence="3">
    <name type="scientific">Corethron hystrix</name>
    <dbReference type="NCBI Taxonomy" id="216773"/>
    <lineage>
        <taxon>Eukaryota</taxon>
        <taxon>Sar</taxon>
        <taxon>Stramenopiles</taxon>
        <taxon>Ochrophyta</taxon>
        <taxon>Bacillariophyta</taxon>
        <taxon>Coscinodiscophyceae</taxon>
        <taxon>Corethrophycidae</taxon>
        <taxon>Corethrales</taxon>
        <taxon>Corethraceae</taxon>
        <taxon>Corethron</taxon>
    </lineage>
</organism>
<reference evidence="3" key="1">
    <citation type="submission" date="2021-01" db="EMBL/GenBank/DDBJ databases">
        <authorList>
            <person name="Corre E."/>
            <person name="Pelletier E."/>
            <person name="Niang G."/>
            <person name="Scheremetjew M."/>
            <person name="Finn R."/>
            <person name="Kale V."/>
            <person name="Holt S."/>
            <person name="Cochrane G."/>
            <person name="Meng A."/>
            <person name="Brown T."/>
            <person name="Cohen L."/>
        </authorList>
    </citation>
    <scope>NUCLEOTIDE SEQUENCE</scope>
    <source>
        <strain evidence="3">308</strain>
    </source>
</reference>